<protein>
    <submittedName>
        <fullName evidence="1">Uncharacterized protein</fullName>
    </submittedName>
</protein>
<dbReference type="EMBL" id="MG746602">
    <property type="protein sequence ID" value="AUO78826.1"/>
    <property type="molecule type" value="Genomic_DNA"/>
</dbReference>
<gene>
    <name evidence="1" type="ORF">vBKpnF48_201</name>
</gene>
<evidence type="ECO:0000313" key="2">
    <source>
        <dbReference type="Proteomes" id="UP000240294"/>
    </source>
</evidence>
<reference evidence="2" key="1">
    <citation type="submission" date="2018-01" db="EMBL/GenBank/DDBJ databases">
        <title>Direct submission.</title>
        <authorList>
            <person name="Ciacci N."/>
        </authorList>
    </citation>
    <scope>NUCLEOTIDE SEQUENCE [LARGE SCALE GENOMIC DNA]</scope>
</reference>
<keyword evidence="2" id="KW-1185">Reference proteome</keyword>
<organism evidence="1 2">
    <name type="scientific">Klebsiella phage vB_Kpn_F48</name>
    <dbReference type="NCBI Taxonomy" id="2070028"/>
    <lineage>
        <taxon>Viruses</taxon>
        <taxon>Duplodnaviria</taxon>
        <taxon>Heunggongvirae</taxon>
        <taxon>Uroviricota</taxon>
        <taxon>Caudoviricetes</taxon>
        <taxon>Marfavirus</taxon>
        <taxon>Marfavirus F48</taxon>
    </lineage>
</organism>
<proteinExistence type="predicted"/>
<evidence type="ECO:0000313" key="1">
    <source>
        <dbReference type="EMBL" id="AUO78826.1"/>
    </source>
</evidence>
<sequence>MRNYELDVAYKLSDEAVKRFSESAHKGLNYCLASEIGNRPWFPVSLDSSGCVQAIEMADTGRVIAPKDLNCADIKGREQSYVMFTCGELDVGTVERHIERKPVQVEVEPLYLVLERSKNFERASIAYRGKQCAFTLEEAKQMVAELCLIAPVETTYELYKFHGTAKPVVTTVIEVK</sequence>
<accession>A0A2I6UFY4</accession>
<dbReference type="Proteomes" id="UP000240294">
    <property type="component" value="Genome"/>
</dbReference>
<name>A0A2I6UFY4_9CAUD</name>